<organism evidence="2 3">
    <name type="scientific">Daphnia magna</name>
    <dbReference type="NCBI Taxonomy" id="35525"/>
    <lineage>
        <taxon>Eukaryota</taxon>
        <taxon>Metazoa</taxon>
        <taxon>Ecdysozoa</taxon>
        <taxon>Arthropoda</taxon>
        <taxon>Crustacea</taxon>
        <taxon>Branchiopoda</taxon>
        <taxon>Diplostraca</taxon>
        <taxon>Cladocera</taxon>
        <taxon>Anomopoda</taxon>
        <taxon>Daphniidae</taxon>
        <taxon>Daphnia</taxon>
    </lineage>
</organism>
<name>A0A164ID25_9CRUS</name>
<keyword evidence="3" id="KW-1185">Reference proteome</keyword>
<comment type="caution">
    <text evidence="2">The sequence shown here is derived from an EMBL/GenBank/DDBJ whole genome shotgun (WGS) entry which is preliminary data.</text>
</comment>
<reference evidence="2 3" key="1">
    <citation type="submission" date="2016-03" db="EMBL/GenBank/DDBJ databases">
        <title>EvidentialGene: Evidence-directed Construction of Genes on Genomes.</title>
        <authorList>
            <person name="Gilbert D.G."/>
            <person name="Choi J.-H."/>
            <person name="Mockaitis K."/>
            <person name="Colbourne J."/>
            <person name="Pfrender M."/>
        </authorList>
    </citation>
    <scope>NUCLEOTIDE SEQUENCE [LARGE SCALE GENOMIC DNA]</scope>
    <source>
        <strain evidence="2 3">Xinb3</strain>
        <tissue evidence="2">Complete organism</tissue>
    </source>
</reference>
<evidence type="ECO:0000313" key="3">
    <source>
        <dbReference type="Proteomes" id="UP000076858"/>
    </source>
</evidence>
<accession>A0A164ID25</accession>
<sequence length="85" mass="9590">LKQKTRCAQLVRQNRGRHHHKQSKRGKGCTGGDNGSNPKVQQDESAHSFPPINIELQPLFSYSSSFLSSRAQCLCYRSARLFFPA</sequence>
<gene>
    <name evidence="2" type="ORF">APZ42_002300</name>
</gene>
<dbReference type="AlphaFoldDB" id="A0A164ID25"/>
<dbReference type="Proteomes" id="UP000076858">
    <property type="component" value="Unassembled WGS sequence"/>
</dbReference>
<proteinExistence type="predicted"/>
<feature type="region of interest" description="Disordered" evidence="1">
    <location>
        <begin position="1"/>
        <end position="48"/>
    </location>
</feature>
<dbReference type="EMBL" id="LRGB01007545">
    <property type="protein sequence ID" value="KZS01130.1"/>
    <property type="molecule type" value="Genomic_DNA"/>
</dbReference>
<feature type="compositionally biased region" description="Basic residues" evidence="1">
    <location>
        <begin position="14"/>
        <end position="27"/>
    </location>
</feature>
<protein>
    <submittedName>
        <fullName evidence="2">Uncharacterized protein</fullName>
    </submittedName>
</protein>
<evidence type="ECO:0000313" key="2">
    <source>
        <dbReference type="EMBL" id="KZS01130.1"/>
    </source>
</evidence>
<evidence type="ECO:0000256" key="1">
    <source>
        <dbReference type="SAM" id="MobiDB-lite"/>
    </source>
</evidence>
<feature type="non-terminal residue" evidence="2">
    <location>
        <position position="1"/>
    </location>
</feature>